<dbReference type="AlphaFoldDB" id="A0A402CKD5"/>
<dbReference type="EMBL" id="BHYM01000085">
    <property type="protein sequence ID" value="GCE44063.1"/>
    <property type="molecule type" value="Genomic_DNA"/>
</dbReference>
<keyword evidence="2" id="KW-1185">Reference proteome</keyword>
<dbReference type="Proteomes" id="UP000287519">
    <property type="component" value="Unassembled WGS sequence"/>
</dbReference>
<evidence type="ECO:0000313" key="2">
    <source>
        <dbReference type="Proteomes" id="UP000287519"/>
    </source>
</evidence>
<protein>
    <submittedName>
        <fullName evidence="1">Uncharacterized protein</fullName>
    </submittedName>
</protein>
<gene>
    <name evidence="1" type="ORF">Rhow_008361</name>
</gene>
<accession>A0A402CKD5</accession>
<name>A0A402CKD5_RHOWR</name>
<sequence>MRMGEATIELTVTPVNRATSKYRLALNPGTMEMDAPRIKAGM</sequence>
<comment type="caution">
    <text evidence="1">The sequence shown here is derived from an EMBL/GenBank/DDBJ whole genome shotgun (WGS) entry which is preliminary data.</text>
</comment>
<evidence type="ECO:0000313" key="1">
    <source>
        <dbReference type="EMBL" id="GCE44063.1"/>
    </source>
</evidence>
<reference evidence="1 2" key="1">
    <citation type="submission" date="2018-11" db="EMBL/GenBank/DDBJ databases">
        <title>Microbial catabolism of amino acid.</title>
        <authorList>
            <person name="Hibi M."/>
            <person name="Ogawa J."/>
        </authorList>
    </citation>
    <scope>NUCLEOTIDE SEQUENCE [LARGE SCALE GENOMIC DNA]</scope>
    <source>
        <strain evidence="1 2">C31-06</strain>
    </source>
</reference>
<proteinExistence type="predicted"/>
<organism evidence="1 2">
    <name type="scientific">Rhodococcus wratislaviensis</name>
    <name type="common">Tsukamurella wratislaviensis</name>
    <dbReference type="NCBI Taxonomy" id="44752"/>
    <lineage>
        <taxon>Bacteria</taxon>
        <taxon>Bacillati</taxon>
        <taxon>Actinomycetota</taxon>
        <taxon>Actinomycetes</taxon>
        <taxon>Mycobacteriales</taxon>
        <taxon>Nocardiaceae</taxon>
        <taxon>Rhodococcus</taxon>
    </lineage>
</organism>